<evidence type="ECO:0000256" key="1">
    <source>
        <dbReference type="ARBA" id="ARBA00004651"/>
    </source>
</evidence>
<evidence type="ECO:0000256" key="3">
    <source>
        <dbReference type="ARBA" id="ARBA00022692"/>
    </source>
</evidence>
<dbReference type="OrthoDB" id="9781030at2"/>
<dbReference type="GO" id="GO:0005886">
    <property type="term" value="C:plasma membrane"/>
    <property type="evidence" value="ECO:0007669"/>
    <property type="project" value="UniProtKB-SubCell"/>
</dbReference>
<keyword evidence="4 7" id="KW-1133">Transmembrane helix</keyword>
<comment type="subcellular location">
    <subcellularLocation>
        <location evidence="1">Cell membrane</location>
        <topology evidence="1">Multi-pass membrane protein</topology>
    </subcellularLocation>
</comment>
<feature type="transmembrane region" description="Helical" evidence="7">
    <location>
        <begin position="38"/>
        <end position="62"/>
    </location>
</feature>
<dbReference type="NCBIfam" id="TIGR00765">
    <property type="entry name" value="yihY_not_rbn"/>
    <property type="match status" value="1"/>
</dbReference>
<dbReference type="PANTHER" id="PTHR30213:SF0">
    <property type="entry name" value="UPF0761 MEMBRANE PROTEIN YIHY"/>
    <property type="match status" value="1"/>
</dbReference>
<keyword evidence="9" id="KW-1185">Reference proteome</keyword>
<dbReference type="Pfam" id="PF03631">
    <property type="entry name" value="Virul_fac_BrkB"/>
    <property type="match status" value="1"/>
</dbReference>
<dbReference type="EMBL" id="UETB01000006">
    <property type="protein sequence ID" value="SSA42384.1"/>
    <property type="molecule type" value="Genomic_DNA"/>
</dbReference>
<evidence type="ECO:0000256" key="2">
    <source>
        <dbReference type="ARBA" id="ARBA00022475"/>
    </source>
</evidence>
<proteinExistence type="predicted"/>
<feature type="region of interest" description="Disordered" evidence="6">
    <location>
        <begin position="312"/>
        <end position="337"/>
    </location>
</feature>
<feature type="transmembrane region" description="Helical" evidence="7">
    <location>
        <begin position="256"/>
        <end position="279"/>
    </location>
</feature>
<evidence type="ECO:0000256" key="4">
    <source>
        <dbReference type="ARBA" id="ARBA00022989"/>
    </source>
</evidence>
<dbReference type="InterPro" id="IPR017039">
    <property type="entry name" value="Virul_fac_BrkB"/>
</dbReference>
<gene>
    <name evidence="8" type="ORF">SAMN05216184_10651</name>
</gene>
<evidence type="ECO:0000256" key="7">
    <source>
        <dbReference type="SAM" id="Phobius"/>
    </source>
</evidence>
<evidence type="ECO:0000256" key="5">
    <source>
        <dbReference type="ARBA" id="ARBA00023136"/>
    </source>
</evidence>
<name>A0A2Y9ACY5_9MICO</name>
<keyword evidence="2" id="KW-1003">Cell membrane</keyword>
<feature type="transmembrane region" description="Helical" evidence="7">
    <location>
        <begin position="191"/>
        <end position="209"/>
    </location>
</feature>
<dbReference type="Proteomes" id="UP000250222">
    <property type="component" value="Unassembled WGS sequence"/>
</dbReference>
<organism evidence="8 9">
    <name type="scientific">Georgenia satyanarayanai</name>
    <dbReference type="NCBI Taxonomy" id="860221"/>
    <lineage>
        <taxon>Bacteria</taxon>
        <taxon>Bacillati</taxon>
        <taxon>Actinomycetota</taxon>
        <taxon>Actinomycetes</taxon>
        <taxon>Micrococcales</taxon>
        <taxon>Bogoriellaceae</taxon>
        <taxon>Georgenia</taxon>
    </lineage>
</organism>
<evidence type="ECO:0000256" key="6">
    <source>
        <dbReference type="SAM" id="MobiDB-lite"/>
    </source>
</evidence>
<evidence type="ECO:0000313" key="9">
    <source>
        <dbReference type="Proteomes" id="UP000250222"/>
    </source>
</evidence>
<accession>A0A2Y9ACY5</accession>
<feature type="transmembrane region" description="Helical" evidence="7">
    <location>
        <begin position="221"/>
        <end position="244"/>
    </location>
</feature>
<feature type="transmembrane region" description="Helical" evidence="7">
    <location>
        <begin position="143"/>
        <end position="171"/>
    </location>
</feature>
<dbReference type="AlphaFoldDB" id="A0A2Y9ACY5"/>
<evidence type="ECO:0000313" key="8">
    <source>
        <dbReference type="EMBL" id="SSA42384.1"/>
    </source>
</evidence>
<feature type="transmembrane region" description="Helical" evidence="7">
    <location>
        <begin position="101"/>
        <end position="122"/>
    </location>
</feature>
<dbReference type="PANTHER" id="PTHR30213">
    <property type="entry name" value="INNER MEMBRANE PROTEIN YHJD"/>
    <property type="match status" value="1"/>
</dbReference>
<sequence length="337" mass="36629">MTSQQPGTPRPGRRPSRRFMLGKALRDFMADECLDRSAALTLFSVLAIPPLVIMLTSVLALAGQGPASTDTMLEIVGQLAPDEDALDVISQPVRSVLEHPAAGWTLALGVASSLWIAAGYVGSFGRAMNRIYGVEEGRPALRLLGWHLLTTLVLVVFATLVTLFAVVSGPVARAVGQTLEVEASVTVWELARWPIVLLAGLVVISLLYFTTPNVRYQRFRLVSPGSLLALGIALVASFGFQLYLRLAGYFETTYGATLAGIVVLVLWLWLINISLLLGAELDRELARARQLVSGVEADRTIQVDVRDERASHRAAARRTADEARARSLRESWADGRE</sequence>
<dbReference type="PIRSF" id="PIRSF035875">
    <property type="entry name" value="RNase_BN"/>
    <property type="match status" value="1"/>
</dbReference>
<reference evidence="8 9" key="1">
    <citation type="submission" date="2016-10" db="EMBL/GenBank/DDBJ databases">
        <authorList>
            <person name="Cai Z."/>
        </authorList>
    </citation>
    <scope>NUCLEOTIDE SEQUENCE [LARGE SCALE GENOMIC DNA]</scope>
    <source>
        <strain evidence="8 9">CGMCC 1.10826</strain>
    </source>
</reference>
<keyword evidence="3 7" id="KW-0812">Transmembrane</keyword>
<keyword evidence="5 7" id="KW-0472">Membrane</keyword>
<dbReference type="RefSeq" id="WP_110852446.1">
    <property type="nucleotide sequence ID" value="NZ_QKLZ01000006.1"/>
</dbReference>
<feature type="compositionally biased region" description="Basic and acidic residues" evidence="6">
    <location>
        <begin position="318"/>
        <end position="337"/>
    </location>
</feature>
<protein>
    <submittedName>
        <fullName evidence="8">Membrane protein</fullName>
    </submittedName>
</protein>